<dbReference type="PANTHER" id="PTHR43576">
    <property type="entry name" value="ALPHA-L-ARABINOFURANOSIDASE C-RELATED"/>
    <property type="match status" value="1"/>
</dbReference>
<dbReference type="GO" id="GO:0046373">
    <property type="term" value="P:L-arabinose metabolic process"/>
    <property type="evidence" value="ECO:0007669"/>
    <property type="project" value="InterPro"/>
</dbReference>
<gene>
    <name evidence="2" type="ORF">OBE_03260</name>
</gene>
<sequence length="212" mass="23584">MRIVYRRGIGKTSGLLVDEWGTWWDEEPGTIKGHLYQQNCMRDAFVAALSLNVFHRHTERVKMTNIAQIVNVLQSMILTDTKGTGHMVLTPTYHVFNMYKDFQEATYLPMDVKCDSMDVRGDDHAKDGRKIPLVSTSAAKKADGTIVVALANVSLDKAQQVEFNLDGAAAPKTVTGQILSCNKVSDYNDFAHPDVVKPAVFKDAKVKKTPLK</sequence>
<dbReference type="Pfam" id="PF06964">
    <property type="entry name" value="Alpha-L-AF_C"/>
    <property type="match status" value="1"/>
</dbReference>
<feature type="domain" description="Alpha-L-arabinofuranosidase C-terminal" evidence="1">
    <location>
        <begin position="18"/>
        <end position="209"/>
    </location>
</feature>
<dbReference type="AlphaFoldDB" id="K1UJP1"/>
<name>K1UJP1_9ZZZZ</name>
<dbReference type="SUPFAM" id="SSF51445">
    <property type="entry name" value="(Trans)glycosidases"/>
    <property type="match status" value="1"/>
</dbReference>
<reference evidence="2" key="1">
    <citation type="journal article" date="2013" name="Environ. Microbiol.">
        <title>Microbiota from the distal guts of lean and obese adolescents exhibit partial functional redundancy besides clear differences in community structure.</title>
        <authorList>
            <person name="Ferrer M."/>
            <person name="Ruiz A."/>
            <person name="Lanza F."/>
            <person name="Haange S.B."/>
            <person name="Oberbach A."/>
            <person name="Till H."/>
            <person name="Bargiela R."/>
            <person name="Campoy C."/>
            <person name="Segura M.T."/>
            <person name="Richter M."/>
            <person name="von Bergen M."/>
            <person name="Seifert J."/>
            <person name="Suarez A."/>
        </authorList>
    </citation>
    <scope>NUCLEOTIDE SEQUENCE</scope>
</reference>
<dbReference type="InterPro" id="IPR010720">
    <property type="entry name" value="Alpha-L-AF_C"/>
</dbReference>
<organism evidence="2">
    <name type="scientific">human gut metagenome</name>
    <dbReference type="NCBI Taxonomy" id="408170"/>
    <lineage>
        <taxon>unclassified sequences</taxon>
        <taxon>metagenomes</taxon>
        <taxon>organismal metagenomes</taxon>
    </lineage>
</organism>
<evidence type="ECO:0000259" key="1">
    <source>
        <dbReference type="SMART" id="SM00813"/>
    </source>
</evidence>
<comment type="caution">
    <text evidence="2">The sequence shown here is derived from an EMBL/GenBank/DDBJ whole genome shotgun (WGS) entry which is preliminary data.</text>
</comment>
<accession>K1UJP1</accession>
<dbReference type="SMART" id="SM00813">
    <property type="entry name" value="Alpha-L-AF_C"/>
    <property type="match status" value="1"/>
</dbReference>
<protein>
    <submittedName>
        <fullName evidence="2">Alpha-N-arabinofuranosidase 2</fullName>
    </submittedName>
</protein>
<dbReference type="InterPro" id="IPR013780">
    <property type="entry name" value="Glyco_hydro_b"/>
</dbReference>
<dbReference type="SUPFAM" id="SSF51011">
    <property type="entry name" value="Glycosyl hydrolase domain"/>
    <property type="match status" value="1"/>
</dbReference>
<dbReference type="PANTHER" id="PTHR43576:SF2">
    <property type="entry name" value="INTRACELLULAR EXO-ALPHA-L-ARABINOFURANOSIDASE 2"/>
    <property type="match status" value="1"/>
</dbReference>
<dbReference type="Gene3D" id="2.60.40.1180">
    <property type="entry name" value="Golgi alpha-mannosidase II"/>
    <property type="match status" value="1"/>
</dbReference>
<dbReference type="EMBL" id="AJWZ01002166">
    <property type="protein sequence ID" value="EKC71706.1"/>
    <property type="molecule type" value="Genomic_DNA"/>
</dbReference>
<dbReference type="GO" id="GO:0046556">
    <property type="term" value="F:alpha-L-arabinofuranosidase activity"/>
    <property type="evidence" value="ECO:0007669"/>
    <property type="project" value="UniProtKB-EC"/>
</dbReference>
<dbReference type="GO" id="GO:0000272">
    <property type="term" value="P:polysaccharide catabolic process"/>
    <property type="evidence" value="ECO:0007669"/>
    <property type="project" value="TreeGrafter"/>
</dbReference>
<evidence type="ECO:0000313" key="2">
    <source>
        <dbReference type="EMBL" id="EKC71706.1"/>
    </source>
</evidence>
<dbReference type="InterPro" id="IPR017853">
    <property type="entry name" value="GH"/>
</dbReference>
<proteinExistence type="predicted"/>
<dbReference type="Gene3D" id="3.20.20.80">
    <property type="entry name" value="Glycosidases"/>
    <property type="match status" value="1"/>
</dbReference>